<gene>
    <name evidence="2" type="ORF">mPipKuh1_009536</name>
</gene>
<organism evidence="2 3">
    <name type="scientific">Pipistrellus kuhlii</name>
    <name type="common">Kuhl's pipistrelle</name>
    <dbReference type="NCBI Taxonomy" id="59472"/>
    <lineage>
        <taxon>Eukaryota</taxon>
        <taxon>Metazoa</taxon>
        <taxon>Chordata</taxon>
        <taxon>Craniata</taxon>
        <taxon>Vertebrata</taxon>
        <taxon>Euteleostomi</taxon>
        <taxon>Mammalia</taxon>
        <taxon>Eutheria</taxon>
        <taxon>Laurasiatheria</taxon>
        <taxon>Chiroptera</taxon>
        <taxon>Yangochiroptera</taxon>
        <taxon>Vespertilionidae</taxon>
        <taxon>Pipistrellus</taxon>
    </lineage>
</organism>
<dbReference type="EMBL" id="JACAGB010000003">
    <property type="protein sequence ID" value="KAF6374315.1"/>
    <property type="molecule type" value="Genomic_DNA"/>
</dbReference>
<evidence type="ECO:0000313" key="3">
    <source>
        <dbReference type="Proteomes" id="UP000558488"/>
    </source>
</evidence>
<accession>A0A7J7ZJV4</accession>
<protein>
    <submittedName>
        <fullName evidence="2">Uncharacterized protein</fullName>
    </submittedName>
</protein>
<evidence type="ECO:0000313" key="2">
    <source>
        <dbReference type="EMBL" id="KAF6374315.1"/>
    </source>
</evidence>
<name>A0A7J7ZJV4_PIPKU</name>
<comment type="caution">
    <text evidence="2">The sequence shown here is derived from an EMBL/GenBank/DDBJ whole genome shotgun (WGS) entry which is preliminary data.</text>
</comment>
<keyword evidence="3" id="KW-1185">Reference proteome</keyword>
<reference evidence="2 3" key="1">
    <citation type="journal article" date="2020" name="Nature">
        <title>Six reference-quality genomes reveal evolution of bat adaptations.</title>
        <authorList>
            <person name="Jebb D."/>
            <person name="Huang Z."/>
            <person name="Pippel M."/>
            <person name="Hughes G.M."/>
            <person name="Lavrichenko K."/>
            <person name="Devanna P."/>
            <person name="Winkler S."/>
            <person name="Jermiin L.S."/>
            <person name="Skirmuntt E.C."/>
            <person name="Katzourakis A."/>
            <person name="Burkitt-Gray L."/>
            <person name="Ray D.A."/>
            <person name="Sullivan K.A.M."/>
            <person name="Roscito J.G."/>
            <person name="Kirilenko B.M."/>
            <person name="Davalos L.M."/>
            <person name="Corthals A.P."/>
            <person name="Power M.L."/>
            <person name="Jones G."/>
            <person name="Ransome R.D."/>
            <person name="Dechmann D.K.N."/>
            <person name="Locatelli A.G."/>
            <person name="Puechmaille S.J."/>
            <person name="Fedrigo O."/>
            <person name="Jarvis E.D."/>
            <person name="Hiller M."/>
            <person name="Vernes S.C."/>
            <person name="Myers E.W."/>
            <person name="Teeling E.C."/>
        </authorList>
    </citation>
    <scope>NUCLEOTIDE SEQUENCE [LARGE SCALE GENOMIC DNA]</scope>
    <source>
        <strain evidence="2">MPipKuh1</strain>
        <tissue evidence="2">Flight muscle</tissue>
    </source>
</reference>
<dbReference type="Proteomes" id="UP000558488">
    <property type="component" value="Unassembled WGS sequence"/>
</dbReference>
<evidence type="ECO:0000256" key="1">
    <source>
        <dbReference type="SAM" id="MobiDB-lite"/>
    </source>
</evidence>
<feature type="region of interest" description="Disordered" evidence="1">
    <location>
        <begin position="51"/>
        <end position="83"/>
    </location>
</feature>
<proteinExistence type="predicted"/>
<sequence length="122" mass="13602">MSSPWQGEGSGQLAHTRAWKGLGATYYQEEVLNRDDAEGWLIEARKGADEEALAGSELKKHHQQPDGLNRHSEEGHWNPVGETGCEGHAEFRRMVEELLTMLTKSTAKNTYGVHATKEKVSE</sequence>
<dbReference type="AlphaFoldDB" id="A0A7J7ZJV4"/>